<sequence length="30" mass="3561">MNTYKMYKYKTNIKEVFIGIHLALNEVNKG</sequence>
<dbReference type="EMBL" id="FTMX01000002">
    <property type="protein sequence ID" value="SIQ91406.1"/>
    <property type="molecule type" value="Genomic_DNA"/>
</dbReference>
<accession>A0A9X8WJY6</accession>
<proteinExistence type="predicted"/>
<dbReference type="AlphaFoldDB" id="A0A9X8WJY6"/>
<protein>
    <submittedName>
        <fullName evidence="1">Uncharacterized protein</fullName>
    </submittedName>
</protein>
<name>A0A9X8WJY6_9BACI</name>
<evidence type="ECO:0000313" key="1">
    <source>
        <dbReference type="EMBL" id="SIQ91406.1"/>
    </source>
</evidence>
<organism evidence="1 2">
    <name type="scientific">Peribacillus simplex</name>
    <dbReference type="NCBI Taxonomy" id="1478"/>
    <lineage>
        <taxon>Bacteria</taxon>
        <taxon>Bacillati</taxon>
        <taxon>Bacillota</taxon>
        <taxon>Bacilli</taxon>
        <taxon>Bacillales</taxon>
        <taxon>Bacillaceae</taxon>
        <taxon>Peribacillus</taxon>
    </lineage>
</organism>
<reference evidence="1 2" key="1">
    <citation type="submission" date="2017-01" db="EMBL/GenBank/DDBJ databases">
        <authorList>
            <person name="Varghese N."/>
            <person name="Submissions S."/>
        </authorList>
    </citation>
    <scope>NUCLEOTIDE SEQUENCE [LARGE SCALE GENOMIC DNA]</scope>
    <source>
        <strain evidence="1 2">RUG2-6</strain>
    </source>
</reference>
<gene>
    <name evidence="1" type="ORF">SAMN05878482_102527</name>
</gene>
<comment type="caution">
    <text evidence="1">The sequence shown here is derived from an EMBL/GenBank/DDBJ whole genome shotgun (WGS) entry which is preliminary data.</text>
</comment>
<evidence type="ECO:0000313" key="2">
    <source>
        <dbReference type="Proteomes" id="UP000185829"/>
    </source>
</evidence>
<dbReference type="Proteomes" id="UP000185829">
    <property type="component" value="Unassembled WGS sequence"/>
</dbReference>